<dbReference type="RefSeq" id="WP_084255359.1">
    <property type="nucleotide sequence ID" value="NZ_FWWV01000001.1"/>
</dbReference>
<evidence type="ECO:0000313" key="3">
    <source>
        <dbReference type="Proteomes" id="UP000192408"/>
    </source>
</evidence>
<dbReference type="InterPro" id="IPR002654">
    <property type="entry name" value="Glyco_trans_25"/>
</dbReference>
<dbReference type="AlphaFoldDB" id="A0A1W1UBV1"/>
<protein>
    <submittedName>
        <fullName evidence="2">Glycosyl transferase, family 25</fullName>
    </submittedName>
</protein>
<dbReference type="GO" id="GO:0016740">
    <property type="term" value="F:transferase activity"/>
    <property type="evidence" value="ECO:0007669"/>
    <property type="project" value="UniProtKB-KW"/>
</dbReference>
<gene>
    <name evidence="2" type="ORF">SAMN05660772_00163</name>
</gene>
<name>A0A1W1UBV1_9PAST</name>
<dbReference type="EMBL" id="FWWV01000001">
    <property type="protein sequence ID" value="SMB78575.1"/>
    <property type="molecule type" value="Genomic_DNA"/>
</dbReference>
<evidence type="ECO:0000259" key="1">
    <source>
        <dbReference type="Pfam" id="PF01755"/>
    </source>
</evidence>
<dbReference type="Pfam" id="PF01755">
    <property type="entry name" value="Glyco_transf_25"/>
    <property type="match status" value="1"/>
</dbReference>
<dbReference type="CDD" id="cd06532">
    <property type="entry name" value="Glyco_transf_25"/>
    <property type="match status" value="1"/>
</dbReference>
<proteinExistence type="predicted"/>
<keyword evidence="2" id="KW-0808">Transferase</keyword>
<dbReference type="Proteomes" id="UP000192408">
    <property type="component" value="Unassembled WGS sequence"/>
</dbReference>
<reference evidence="3" key="1">
    <citation type="submission" date="2017-04" db="EMBL/GenBank/DDBJ databases">
        <authorList>
            <person name="Varghese N."/>
            <person name="Submissions S."/>
        </authorList>
    </citation>
    <scope>NUCLEOTIDE SEQUENCE [LARGE SCALE GENOMIC DNA]</scope>
    <source>
        <strain evidence="3">DSM 23072</strain>
    </source>
</reference>
<keyword evidence="3" id="KW-1185">Reference proteome</keyword>
<feature type="domain" description="Glycosyl transferase family 25" evidence="1">
    <location>
        <begin position="4"/>
        <end position="186"/>
    </location>
</feature>
<dbReference type="STRING" id="1122938.SAMN05660772_00163"/>
<accession>A0A1W1UBV1</accession>
<evidence type="ECO:0000313" key="2">
    <source>
        <dbReference type="EMBL" id="SMB78575.1"/>
    </source>
</evidence>
<sequence length="251" mass="29687">MYPKIYIVNLETSVDRRKHMDQQFKKLAERFPELKLDVAYFPAVHGTKNPDHPLFKKYNAEKHFLRKGRNLSLSELGCFASHYQLWQQCLTDNKPIIVLEDDANLLDNFADFMREAEQLAEKYQFLWLHKNPRSDKYANIAKTQNFIIAKYFREYICTTGYLITPQTAQRLIDYFAEVIYPVDDQMARFYENKIENIGLVPPCISDAGLESIITQEGRKRASLAPLAKIRREYYSTKDNIQRFLHNLKYRL</sequence>
<organism evidence="2 3">
    <name type="scientific">Pasteurella testudinis DSM 23072</name>
    <dbReference type="NCBI Taxonomy" id="1122938"/>
    <lineage>
        <taxon>Bacteria</taxon>
        <taxon>Pseudomonadati</taxon>
        <taxon>Pseudomonadota</taxon>
        <taxon>Gammaproteobacteria</taxon>
        <taxon>Pasteurellales</taxon>
        <taxon>Pasteurellaceae</taxon>
        <taxon>Pasteurella</taxon>
    </lineage>
</organism>